<proteinExistence type="predicted"/>
<name>C0ENK4_NEIFL</name>
<reference evidence="1 2" key="1">
    <citation type="submission" date="2009-01" db="EMBL/GenBank/DDBJ databases">
        <authorList>
            <person name="Fulton L."/>
            <person name="Clifton S."/>
            <person name="Chinwalla A.T."/>
            <person name="Mitreva M."/>
            <person name="Sodergren E."/>
            <person name="Weinstock G."/>
            <person name="Clifton S."/>
            <person name="Dooling D.J."/>
            <person name="Fulton B."/>
            <person name="Minx P."/>
            <person name="Pepin K.H."/>
            <person name="Johnson M."/>
            <person name="Bhonagiri V."/>
            <person name="Nash W.E."/>
            <person name="Mardis E.R."/>
            <person name="Wilson R.K."/>
        </authorList>
    </citation>
    <scope>NUCLEOTIDE SEQUENCE [LARGE SCALE GENOMIC DNA]</scope>
    <source>
        <strain evidence="1 2">NRL30031/H210</strain>
    </source>
</reference>
<dbReference type="Proteomes" id="UP000004457">
    <property type="component" value="Unassembled WGS sequence"/>
</dbReference>
<protein>
    <submittedName>
        <fullName evidence="1">Uncharacterized protein</fullName>
    </submittedName>
</protein>
<dbReference type="AlphaFoldDB" id="C0ENK4"/>
<dbReference type="EMBL" id="ACEN01000070">
    <property type="protein sequence ID" value="EEG33381.1"/>
    <property type="molecule type" value="Genomic_DNA"/>
</dbReference>
<comment type="caution">
    <text evidence="1">The sequence shown here is derived from an EMBL/GenBank/DDBJ whole genome shotgun (WGS) entry which is preliminary data.</text>
</comment>
<organism evidence="1 2">
    <name type="scientific">Neisseria flavescens NRL30031/H210</name>
    <dbReference type="NCBI Taxonomy" id="546264"/>
    <lineage>
        <taxon>Bacteria</taxon>
        <taxon>Pseudomonadati</taxon>
        <taxon>Pseudomonadota</taxon>
        <taxon>Betaproteobacteria</taxon>
        <taxon>Neisseriales</taxon>
        <taxon>Neisseriaceae</taxon>
        <taxon>Neisseria</taxon>
    </lineage>
</organism>
<sequence>MNNLKGRLKINISDGLLNLYNKPYLKLIPNIKETYYGSFSRSQVYRRKSLVDQTPYA</sequence>
<evidence type="ECO:0000313" key="2">
    <source>
        <dbReference type="Proteomes" id="UP000004457"/>
    </source>
</evidence>
<gene>
    <name evidence="1" type="ORF">NEIFLAOT_01539</name>
</gene>
<evidence type="ECO:0000313" key="1">
    <source>
        <dbReference type="EMBL" id="EEG33381.1"/>
    </source>
</evidence>
<keyword evidence="2" id="KW-1185">Reference proteome</keyword>
<accession>C0ENK4</accession>